<keyword evidence="2" id="KW-0472">Membrane</keyword>
<comment type="caution">
    <text evidence="3">The sequence shown here is derived from an EMBL/GenBank/DDBJ whole genome shotgun (WGS) entry which is preliminary data.</text>
</comment>
<feature type="region of interest" description="Disordered" evidence="1">
    <location>
        <begin position="203"/>
        <end position="267"/>
    </location>
</feature>
<dbReference type="Proteomes" id="UP000574390">
    <property type="component" value="Unassembled WGS sequence"/>
</dbReference>
<reference evidence="3 4" key="1">
    <citation type="submission" date="2020-04" db="EMBL/GenBank/DDBJ databases">
        <title>Perkinsus olseni comparative genomics.</title>
        <authorList>
            <person name="Bogema D.R."/>
        </authorList>
    </citation>
    <scope>NUCLEOTIDE SEQUENCE [LARGE SCALE GENOMIC DNA]</scope>
    <source>
        <strain evidence="3">ATCC PRA-205</strain>
    </source>
</reference>
<dbReference type="EMBL" id="JABANM010022402">
    <property type="protein sequence ID" value="KAF4719662.1"/>
    <property type="molecule type" value="Genomic_DNA"/>
</dbReference>
<sequence>IPASLMSYPDSGVLQREKFFWVKEDHDALAVLFRSQWGFIGFFLFMQAWCFLSFKVLRFVFRPDKMKDLPPRRPLKIKIPKLPKLSSSKKDRSPEGYGPNPYASGMAYGGPAPLTFGAPMHPMAQTYGGPSPQTPSHSFVGSSPFYPTYAHTAGPSYPMAQSQPQLSAVPPMYQSPYGQGSPYPMEMSPQPQHFNTAQQLPSYGGQSMAATQSNLSPGYGNPPMGTYTQPPGYGSPGLWGSGTPQTMRCVPTTEVLPPHGRSQSSFK</sequence>
<protein>
    <submittedName>
        <fullName evidence="3">Uncharacterized protein</fullName>
    </submittedName>
</protein>
<feature type="non-terminal residue" evidence="3">
    <location>
        <position position="267"/>
    </location>
</feature>
<evidence type="ECO:0000256" key="2">
    <source>
        <dbReference type="SAM" id="Phobius"/>
    </source>
</evidence>
<dbReference type="AlphaFoldDB" id="A0A7J6RGY6"/>
<proteinExistence type="predicted"/>
<name>A0A7J6RGY6_PEROL</name>
<feature type="transmembrane region" description="Helical" evidence="2">
    <location>
        <begin position="37"/>
        <end position="57"/>
    </location>
</feature>
<evidence type="ECO:0000313" key="3">
    <source>
        <dbReference type="EMBL" id="KAF4719662.1"/>
    </source>
</evidence>
<evidence type="ECO:0000313" key="4">
    <source>
        <dbReference type="Proteomes" id="UP000574390"/>
    </source>
</evidence>
<keyword evidence="2" id="KW-1133">Transmembrane helix</keyword>
<keyword evidence="2" id="KW-0812">Transmembrane</keyword>
<accession>A0A7J6RGY6</accession>
<feature type="compositionally biased region" description="Polar residues" evidence="1">
    <location>
        <begin position="203"/>
        <end position="216"/>
    </location>
</feature>
<evidence type="ECO:0000256" key="1">
    <source>
        <dbReference type="SAM" id="MobiDB-lite"/>
    </source>
</evidence>
<feature type="region of interest" description="Disordered" evidence="1">
    <location>
        <begin position="80"/>
        <end position="100"/>
    </location>
</feature>
<gene>
    <name evidence="3" type="ORF">FOZ62_002591</name>
</gene>
<organism evidence="3 4">
    <name type="scientific">Perkinsus olseni</name>
    <name type="common">Perkinsus atlanticus</name>
    <dbReference type="NCBI Taxonomy" id="32597"/>
    <lineage>
        <taxon>Eukaryota</taxon>
        <taxon>Sar</taxon>
        <taxon>Alveolata</taxon>
        <taxon>Perkinsozoa</taxon>
        <taxon>Perkinsea</taxon>
        <taxon>Perkinsida</taxon>
        <taxon>Perkinsidae</taxon>
        <taxon>Perkinsus</taxon>
    </lineage>
</organism>